<evidence type="ECO:0000256" key="1">
    <source>
        <dbReference type="SAM" id="Phobius"/>
    </source>
</evidence>
<dbReference type="Proteomes" id="UP001236507">
    <property type="component" value="Unassembled WGS sequence"/>
</dbReference>
<evidence type="ECO:0000256" key="2">
    <source>
        <dbReference type="SAM" id="SignalP"/>
    </source>
</evidence>
<comment type="caution">
    <text evidence="3">The sequence shown here is derived from an EMBL/GenBank/DDBJ whole genome shotgun (WGS) entry which is preliminary data.</text>
</comment>
<dbReference type="PANTHER" id="PTHR40940:SF2">
    <property type="entry name" value="BATD"/>
    <property type="match status" value="1"/>
</dbReference>
<organism evidence="3 4">
    <name type="scientific">Flectobacillus roseus</name>
    <dbReference type="NCBI Taxonomy" id="502259"/>
    <lineage>
        <taxon>Bacteria</taxon>
        <taxon>Pseudomonadati</taxon>
        <taxon>Bacteroidota</taxon>
        <taxon>Cytophagia</taxon>
        <taxon>Cytophagales</taxon>
        <taxon>Flectobacillaceae</taxon>
        <taxon>Flectobacillus</taxon>
    </lineage>
</organism>
<feature type="transmembrane region" description="Helical" evidence="1">
    <location>
        <begin position="459"/>
        <end position="475"/>
    </location>
</feature>
<proteinExistence type="predicted"/>
<name>A0ABT6Y9K4_9BACT</name>
<accession>A0ABT6Y9K4</accession>
<gene>
    <name evidence="3" type="ORF">QM524_13650</name>
</gene>
<dbReference type="PANTHER" id="PTHR40940">
    <property type="entry name" value="PROTEIN BATD-RELATED"/>
    <property type="match status" value="1"/>
</dbReference>
<feature type="signal peptide" evidence="2">
    <location>
        <begin position="1"/>
        <end position="24"/>
    </location>
</feature>
<dbReference type="EMBL" id="JASHIF010000010">
    <property type="protein sequence ID" value="MDI9860257.1"/>
    <property type="molecule type" value="Genomic_DNA"/>
</dbReference>
<keyword evidence="1" id="KW-1133">Transmembrane helix</keyword>
<keyword evidence="4" id="KW-1185">Reference proteome</keyword>
<evidence type="ECO:0000313" key="4">
    <source>
        <dbReference type="Proteomes" id="UP001236507"/>
    </source>
</evidence>
<sequence length="482" mass="54276">MKFTNKYINIPILFCFLFSYSLIAQENTPTLVLGEKTITMDGFFTITTVVKTNPDQPFPECKFPELIEFNKRGYSKSIARSVVNGQPTVTYNITQNYQPKKEGTLKIKPFKVLVNGTEIKNEGVVVIVNKAVASPNPETENEESLVSVAEGNQKDLVNVKENAFLAISTNKLAPYVGENFTLTLAFYVAENNTAALEFDHNEIQIPEIIKKIKPESCWEESFGLTETQTSTVKLNGRTYTQYKFYQATFYPLNNKKISIPSANLRLLKDFDEKESKKRNYVTFLSKAFTIQPRDLPPHPLKQQVSVGNFSLKENVSNSKAQTGQSIDYQIQIIGDGNISVIRLPEVKNDSTFDFFQPDINSIVSPQGSKIIGTKSFTFHIIPKQAGNFAMSKYFNWVFFNPTTAQYDTLKPKVIIHTKGRTISTVDTPNAENSTIYDGLENISTPEGTSNLVRLLKNEANIIIIIMLAGLIYLFLPGKRTRQ</sequence>
<keyword evidence="2" id="KW-0732">Signal</keyword>
<reference evidence="3 4" key="1">
    <citation type="submission" date="2023-05" db="EMBL/GenBank/DDBJ databases">
        <title>Novel species of genus Flectobacillus isolated from stream in China.</title>
        <authorList>
            <person name="Lu H."/>
        </authorList>
    </citation>
    <scope>NUCLEOTIDE SEQUENCE [LARGE SCALE GENOMIC DNA]</scope>
    <source>
        <strain evidence="3 4">KCTC 42575</strain>
    </source>
</reference>
<protein>
    <submittedName>
        <fullName evidence="3">BatD family protein</fullName>
    </submittedName>
</protein>
<keyword evidence="1" id="KW-0812">Transmembrane</keyword>
<dbReference type="Pfam" id="PF13584">
    <property type="entry name" value="BatD"/>
    <property type="match status" value="1"/>
</dbReference>
<keyword evidence="1" id="KW-0472">Membrane</keyword>
<dbReference type="InterPro" id="IPR025738">
    <property type="entry name" value="BatD"/>
</dbReference>
<feature type="chain" id="PRO_5047256408" evidence="2">
    <location>
        <begin position="25"/>
        <end position="482"/>
    </location>
</feature>
<evidence type="ECO:0000313" key="3">
    <source>
        <dbReference type="EMBL" id="MDI9860257.1"/>
    </source>
</evidence>
<dbReference type="RefSeq" id="WP_283345029.1">
    <property type="nucleotide sequence ID" value="NZ_JASHIF010000010.1"/>
</dbReference>